<feature type="transmembrane region" description="Helical" evidence="6">
    <location>
        <begin position="32"/>
        <end position="50"/>
    </location>
</feature>
<proteinExistence type="predicted"/>
<feature type="transmembrane region" description="Helical" evidence="6">
    <location>
        <begin position="117"/>
        <end position="136"/>
    </location>
</feature>
<feature type="transmembrane region" description="Helical" evidence="6">
    <location>
        <begin position="142"/>
        <end position="159"/>
    </location>
</feature>
<dbReference type="InterPro" id="IPR004680">
    <property type="entry name" value="Cit_transptr-like_dom"/>
</dbReference>
<comment type="subcellular location">
    <subcellularLocation>
        <location evidence="1">Membrane</location>
        <topology evidence="1">Multi-pass membrane protein</topology>
    </subcellularLocation>
</comment>
<feature type="domain" description="Citrate transporter-like" evidence="7">
    <location>
        <begin position="46"/>
        <end position="396"/>
    </location>
</feature>
<feature type="transmembrane region" description="Helical" evidence="6">
    <location>
        <begin position="308"/>
        <end position="329"/>
    </location>
</feature>
<dbReference type="AlphaFoldDB" id="A0A4R2PUU3"/>
<keyword evidence="3 6" id="KW-0812">Transmembrane</keyword>
<reference evidence="8 9" key="1">
    <citation type="submission" date="2019-03" db="EMBL/GenBank/DDBJ databases">
        <title>Genomic Encyclopedia of Type Strains, Phase IV (KMG-IV): sequencing the most valuable type-strain genomes for metagenomic binning, comparative biology and taxonomic classification.</title>
        <authorList>
            <person name="Goeker M."/>
        </authorList>
    </citation>
    <scope>NUCLEOTIDE SEQUENCE [LARGE SCALE GENOMIC DNA]</scope>
    <source>
        <strain evidence="8 9">DSM 18063</strain>
    </source>
</reference>
<protein>
    <submittedName>
        <fullName evidence="8">Di/tricarboxylate transporter</fullName>
    </submittedName>
</protein>
<accession>A0A4R2PUU3</accession>
<evidence type="ECO:0000256" key="1">
    <source>
        <dbReference type="ARBA" id="ARBA00004141"/>
    </source>
</evidence>
<organism evidence="8 9">
    <name type="scientific">Rhodovulum marinum</name>
    <dbReference type="NCBI Taxonomy" id="320662"/>
    <lineage>
        <taxon>Bacteria</taxon>
        <taxon>Pseudomonadati</taxon>
        <taxon>Pseudomonadota</taxon>
        <taxon>Alphaproteobacteria</taxon>
        <taxon>Rhodobacterales</taxon>
        <taxon>Paracoccaceae</taxon>
        <taxon>Rhodovulum</taxon>
    </lineage>
</organism>
<keyword evidence="5 6" id="KW-0472">Membrane</keyword>
<sequence>MRHGSLMLFGLIFALSAGIALTAPAGLAHDQALTLAVVLVTLGLWGTGLVPPYLATLIFFAALLVGGLAGPETVFSGFSSAAMWLVMSGFVIGAAITGSGLGARLGAAVAPHLSRSYAGLIAGMMGLGVVLAFLMPSSMGRAMVMVPVGLALAEALGFGRGSNGRIGVALAVALASNLPGFAVLPANIPNMVLAGAADRLLDLQPSYADYLLLHFPVLGLAKAGVAVWLILRLFPAEVAPAQAATAASAGTRRQTVLMVLLLVTLVLWSTDKLHGVSPAWVGMVLAIVLLLPQIGYVSPPAFREAVDFGTMIFVAGALALGSVVGSSGLGEKLAGLLLQGLPLAPGRDFFNFLALSGLSGATALVTTQPGVPAVMTPLAQDLAAATGFSPYAVVMTQVVGFSTVVFPYQAAPLIVAMGLAKEPVRALVRTTLALAVLTVVFLLPLDFLWWKALGWI</sequence>
<evidence type="ECO:0000313" key="9">
    <source>
        <dbReference type="Proteomes" id="UP000294835"/>
    </source>
</evidence>
<dbReference type="PANTHER" id="PTHR10283">
    <property type="entry name" value="SOLUTE CARRIER FAMILY 13 MEMBER"/>
    <property type="match status" value="1"/>
</dbReference>
<dbReference type="GO" id="GO:0022857">
    <property type="term" value="F:transmembrane transporter activity"/>
    <property type="evidence" value="ECO:0007669"/>
    <property type="project" value="UniProtKB-ARBA"/>
</dbReference>
<dbReference type="Proteomes" id="UP000294835">
    <property type="component" value="Unassembled WGS sequence"/>
</dbReference>
<feature type="transmembrane region" description="Helical" evidence="6">
    <location>
        <begin position="208"/>
        <end position="234"/>
    </location>
</feature>
<gene>
    <name evidence="8" type="ORF">EV662_1162</name>
</gene>
<dbReference type="Pfam" id="PF03600">
    <property type="entry name" value="CitMHS"/>
    <property type="match status" value="1"/>
</dbReference>
<evidence type="ECO:0000256" key="3">
    <source>
        <dbReference type="ARBA" id="ARBA00022692"/>
    </source>
</evidence>
<evidence type="ECO:0000256" key="5">
    <source>
        <dbReference type="ARBA" id="ARBA00023136"/>
    </source>
</evidence>
<feature type="transmembrane region" description="Helical" evidence="6">
    <location>
        <begin position="166"/>
        <end position="188"/>
    </location>
</feature>
<evidence type="ECO:0000256" key="2">
    <source>
        <dbReference type="ARBA" id="ARBA00022448"/>
    </source>
</evidence>
<feature type="transmembrane region" description="Helical" evidence="6">
    <location>
        <begin position="255"/>
        <end position="270"/>
    </location>
</feature>
<comment type="caution">
    <text evidence="8">The sequence shown here is derived from an EMBL/GenBank/DDBJ whole genome shotgun (WGS) entry which is preliminary data.</text>
</comment>
<keyword evidence="9" id="KW-1185">Reference proteome</keyword>
<dbReference type="EMBL" id="SLXP01000016">
    <property type="protein sequence ID" value="TCP38848.1"/>
    <property type="molecule type" value="Genomic_DNA"/>
</dbReference>
<evidence type="ECO:0000256" key="4">
    <source>
        <dbReference type="ARBA" id="ARBA00022989"/>
    </source>
</evidence>
<feature type="transmembrane region" description="Helical" evidence="6">
    <location>
        <begin position="276"/>
        <end position="296"/>
    </location>
</feature>
<feature type="transmembrane region" description="Helical" evidence="6">
    <location>
        <begin position="430"/>
        <end position="450"/>
    </location>
</feature>
<evidence type="ECO:0000313" key="8">
    <source>
        <dbReference type="EMBL" id="TCP38848.1"/>
    </source>
</evidence>
<dbReference type="PANTHER" id="PTHR10283:SF82">
    <property type="entry name" value="SOLUTE CARRIER FAMILY 13 MEMBER 2"/>
    <property type="match status" value="1"/>
</dbReference>
<feature type="transmembrane region" description="Helical" evidence="6">
    <location>
        <begin position="388"/>
        <end position="410"/>
    </location>
</feature>
<keyword evidence="2" id="KW-0813">Transport</keyword>
<feature type="transmembrane region" description="Helical" evidence="6">
    <location>
        <begin position="81"/>
        <end position="105"/>
    </location>
</feature>
<dbReference type="RefSeq" id="WP_132465358.1">
    <property type="nucleotide sequence ID" value="NZ_SLXP01000016.1"/>
</dbReference>
<name>A0A4R2PUU3_9RHOB</name>
<evidence type="ECO:0000256" key="6">
    <source>
        <dbReference type="SAM" id="Phobius"/>
    </source>
</evidence>
<dbReference type="GO" id="GO:0005886">
    <property type="term" value="C:plasma membrane"/>
    <property type="evidence" value="ECO:0007669"/>
    <property type="project" value="TreeGrafter"/>
</dbReference>
<keyword evidence="4 6" id="KW-1133">Transmembrane helix</keyword>
<dbReference type="OrthoDB" id="5460483at2"/>
<evidence type="ECO:0000259" key="7">
    <source>
        <dbReference type="Pfam" id="PF03600"/>
    </source>
</evidence>